<dbReference type="InterPro" id="IPR039637">
    <property type="entry name" value="CNOT7/CNOT8/Pop2"/>
</dbReference>
<evidence type="ECO:0000313" key="15">
    <source>
        <dbReference type="EMBL" id="KCV71433.1"/>
    </source>
</evidence>
<dbReference type="GO" id="GO:0005737">
    <property type="term" value="C:cytoplasm"/>
    <property type="evidence" value="ECO:0007669"/>
    <property type="project" value="UniProtKB-SubCell"/>
</dbReference>
<dbReference type="OrthoDB" id="1164111at2759"/>
<dbReference type="GO" id="GO:0003723">
    <property type="term" value="F:RNA binding"/>
    <property type="evidence" value="ECO:0007669"/>
    <property type="project" value="UniProtKB-KW"/>
</dbReference>
<dbReference type="eggNOG" id="KOG0304">
    <property type="taxonomic scope" value="Eukaryota"/>
</dbReference>
<keyword evidence="13" id="KW-0804">Transcription</keyword>
<dbReference type="SUPFAM" id="SSF53098">
    <property type="entry name" value="Ribonuclease H-like"/>
    <property type="match status" value="1"/>
</dbReference>
<evidence type="ECO:0000256" key="7">
    <source>
        <dbReference type="ARBA" id="ARBA00022722"/>
    </source>
</evidence>
<reference evidence="15" key="1">
    <citation type="submission" date="2013-04" db="EMBL/GenBank/DDBJ databases">
        <title>The Genome Sequence of Fonticula alba ATCC 38817.</title>
        <authorList>
            <consortium name="The Broad Institute Genomics Platform"/>
            <person name="Russ C."/>
            <person name="Cuomo C."/>
            <person name="Burger G."/>
            <person name="Gray M.W."/>
            <person name="Holland P.W.H."/>
            <person name="King N."/>
            <person name="Lang F.B.F."/>
            <person name="Roger A.J."/>
            <person name="Ruiz-Trillo I."/>
            <person name="Brown M."/>
            <person name="Walker B."/>
            <person name="Young S."/>
            <person name="Zeng Q."/>
            <person name="Gargeya S."/>
            <person name="Fitzgerald M."/>
            <person name="Haas B."/>
            <person name="Abouelleil A."/>
            <person name="Allen A.W."/>
            <person name="Alvarado L."/>
            <person name="Arachchi H.M."/>
            <person name="Berlin A.M."/>
            <person name="Chapman S.B."/>
            <person name="Gainer-Dewar J."/>
            <person name="Goldberg J."/>
            <person name="Griggs A."/>
            <person name="Gujja S."/>
            <person name="Hansen M."/>
            <person name="Howarth C."/>
            <person name="Imamovic A."/>
            <person name="Ireland A."/>
            <person name="Larimer J."/>
            <person name="McCowan C."/>
            <person name="Murphy C."/>
            <person name="Pearson M."/>
            <person name="Poon T.W."/>
            <person name="Priest M."/>
            <person name="Roberts A."/>
            <person name="Saif S."/>
            <person name="Shea T."/>
            <person name="Sisk P."/>
            <person name="Sykes S."/>
            <person name="Wortman J."/>
            <person name="Nusbaum C."/>
            <person name="Birren B."/>
        </authorList>
    </citation>
    <scope>NUCLEOTIDE SEQUENCE [LARGE SCALE GENOMIC DNA]</scope>
    <source>
        <strain evidence="15">ATCC 38817</strain>
    </source>
</reference>
<dbReference type="PANTHER" id="PTHR10797">
    <property type="entry name" value="CCR4-NOT TRANSCRIPTION COMPLEX SUBUNIT"/>
    <property type="match status" value="1"/>
</dbReference>
<evidence type="ECO:0000256" key="3">
    <source>
        <dbReference type="ARBA" id="ARBA00004496"/>
    </source>
</evidence>
<dbReference type="Proteomes" id="UP000030693">
    <property type="component" value="Unassembled WGS sequence"/>
</dbReference>
<keyword evidence="12" id="KW-0805">Transcription regulation</keyword>
<proteinExistence type="inferred from homology"/>
<evidence type="ECO:0000256" key="4">
    <source>
        <dbReference type="ARBA" id="ARBA00008372"/>
    </source>
</evidence>
<dbReference type="InterPro" id="IPR012337">
    <property type="entry name" value="RNaseH-like_sf"/>
</dbReference>
<dbReference type="EMBL" id="KB932203">
    <property type="protein sequence ID" value="KCV71433.1"/>
    <property type="molecule type" value="Genomic_DNA"/>
</dbReference>
<dbReference type="Gene3D" id="3.30.420.10">
    <property type="entry name" value="Ribonuclease H-like superfamily/Ribonuclease H"/>
    <property type="match status" value="1"/>
</dbReference>
<dbReference type="InterPro" id="IPR036397">
    <property type="entry name" value="RNaseH_sf"/>
</dbReference>
<keyword evidence="9" id="KW-0378">Hydrolase</keyword>
<dbReference type="GO" id="GO:0046872">
    <property type="term" value="F:metal ion binding"/>
    <property type="evidence" value="ECO:0007669"/>
    <property type="project" value="UniProtKB-KW"/>
</dbReference>
<dbReference type="AlphaFoldDB" id="A0A058ZBY6"/>
<evidence type="ECO:0000256" key="1">
    <source>
        <dbReference type="ARBA" id="ARBA00001663"/>
    </source>
</evidence>
<evidence type="ECO:0000256" key="6">
    <source>
        <dbReference type="ARBA" id="ARBA00022490"/>
    </source>
</evidence>
<gene>
    <name evidence="15" type="ORF">H696_02381</name>
</gene>
<evidence type="ECO:0000256" key="2">
    <source>
        <dbReference type="ARBA" id="ARBA00004123"/>
    </source>
</evidence>
<evidence type="ECO:0000256" key="9">
    <source>
        <dbReference type="ARBA" id="ARBA00022801"/>
    </source>
</evidence>
<dbReference type="GO" id="GO:0030014">
    <property type="term" value="C:CCR4-NOT complex"/>
    <property type="evidence" value="ECO:0007669"/>
    <property type="project" value="InterPro"/>
</dbReference>
<comment type="catalytic activity">
    <reaction evidence="1">
        <text>Exonucleolytic cleavage of poly(A) to 5'-AMP.</text>
        <dbReference type="EC" id="3.1.13.4"/>
    </reaction>
</comment>
<keyword evidence="6" id="KW-0963">Cytoplasm</keyword>
<organism evidence="15">
    <name type="scientific">Fonticula alba</name>
    <name type="common">Slime mold</name>
    <dbReference type="NCBI Taxonomy" id="691883"/>
    <lineage>
        <taxon>Eukaryota</taxon>
        <taxon>Rotosphaerida</taxon>
        <taxon>Fonticulaceae</taxon>
        <taxon>Fonticula</taxon>
    </lineage>
</organism>
<dbReference type="GO" id="GO:0004535">
    <property type="term" value="F:poly(A)-specific ribonuclease activity"/>
    <property type="evidence" value="ECO:0007669"/>
    <property type="project" value="UniProtKB-EC"/>
</dbReference>
<dbReference type="Pfam" id="PF04857">
    <property type="entry name" value="CAF1"/>
    <property type="match status" value="1"/>
</dbReference>
<comment type="subcellular location">
    <subcellularLocation>
        <location evidence="3">Cytoplasm</location>
    </subcellularLocation>
    <subcellularLocation>
        <location evidence="2">Nucleus</location>
    </subcellularLocation>
</comment>
<evidence type="ECO:0000256" key="14">
    <source>
        <dbReference type="ARBA" id="ARBA00023242"/>
    </source>
</evidence>
<protein>
    <recommendedName>
        <fullName evidence="5">poly(A)-specific ribonuclease</fullName>
        <ecNumber evidence="5">3.1.13.4</ecNumber>
    </recommendedName>
</protein>
<dbReference type="GeneID" id="20527106"/>
<evidence type="ECO:0000256" key="12">
    <source>
        <dbReference type="ARBA" id="ARBA00023015"/>
    </source>
</evidence>
<evidence type="ECO:0000256" key="8">
    <source>
        <dbReference type="ARBA" id="ARBA00022723"/>
    </source>
</evidence>
<evidence type="ECO:0000256" key="11">
    <source>
        <dbReference type="ARBA" id="ARBA00022884"/>
    </source>
</evidence>
<keyword evidence="11" id="KW-0694">RNA-binding</keyword>
<accession>A0A058ZBY6</accession>
<evidence type="ECO:0000256" key="13">
    <source>
        <dbReference type="ARBA" id="ARBA00023163"/>
    </source>
</evidence>
<keyword evidence="7" id="KW-0540">Nuclease</keyword>
<dbReference type="InterPro" id="IPR006941">
    <property type="entry name" value="RNase_CAF1"/>
</dbReference>
<comment type="similarity">
    <text evidence="4">Belongs to the CAF1 family.</text>
</comment>
<evidence type="ECO:0000313" key="16">
    <source>
        <dbReference type="Proteomes" id="UP000030693"/>
    </source>
</evidence>
<keyword evidence="10" id="KW-0269">Exonuclease</keyword>
<dbReference type="RefSeq" id="XP_009494556.1">
    <property type="nucleotide sequence ID" value="XM_009496281.1"/>
</dbReference>
<keyword evidence="14" id="KW-0539">Nucleus</keyword>
<keyword evidence="16" id="KW-1185">Reference proteome</keyword>
<dbReference type="GO" id="GO:0005634">
    <property type="term" value="C:nucleus"/>
    <property type="evidence" value="ECO:0007669"/>
    <property type="project" value="UniProtKB-SubCell"/>
</dbReference>
<dbReference type="EC" id="3.1.13.4" evidence="5"/>
<evidence type="ECO:0000256" key="10">
    <source>
        <dbReference type="ARBA" id="ARBA00022839"/>
    </source>
</evidence>
<keyword evidence="8" id="KW-0479">Metal-binding</keyword>
<name>A0A058ZBY6_FONAL</name>
<dbReference type="STRING" id="691883.A0A058ZBY6"/>
<evidence type="ECO:0000256" key="5">
    <source>
        <dbReference type="ARBA" id="ARBA00012161"/>
    </source>
</evidence>
<sequence length="129" mass="14474">MYDFGYLLRALTAQQLPDNEADFFRLIRLFFPWIYDIKYIMRSVRTATPIRGGLQDLATYLQLSLVGQQHQAGSDSLTTSLAFFAIRSRFFEDSLEAEKFSGHIYGLNLHGSIAAVNSLFAGTSGSSIH</sequence>